<evidence type="ECO:0000256" key="1">
    <source>
        <dbReference type="ARBA" id="ARBA00007626"/>
    </source>
</evidence>
<dbReference type="PANTHER" id="PTHR45717">
    <property type="entry name" value="OS12G0527900 PROTEIN"/>
    <property type="match status" value="1"/>
</dbReference>
<comment type="similarity">
    <text evidence="1">Belongs to the PPR family. P subfamily.</text>
</comment>
<accession>A0AAV5IGR8</accession>
<evidence type="ECO:0000313" key="5">
    <source>
        <dbReference type="Proteomes" id="UP001054252"/>
    </source>
</evidence>
<evidence type="ECO:0000313" key="4">
    <source>
        <dbReference type="EMBL" id="GKU96475.1"/>
    </source>
</evidence>
<dbReference type="Pfam" id="PF01535">
    <property type="entry name" value="PPR"/>
    <property type="match status" value="3"/>
</dbReference>
<dbReference type="AlphaFoldDB" id="A0AAV5IGR8"/>
<evidence type="ECO:0000256" key="2">
    <source>
        <dbReference type="ARBA" id="ARBA00022737"/>
    </source>
</evidence>
<dbReference type="Gene3D" id="1.25.40.10">
    <property type="entry name" value="Tetratricopeptide repeat domain"/>
    <property type="match status" value="2"/>
</dbReference>
<dbReference type="EMBL" id="BPVZ01000010">
    <property type="protein sequence ID" value="GKU96475.1"/>
    <property type="molecule type" value="Genomic_DNA"/>
</dbReference>
<dbReference type="PANTHER" id="PTHR45717:SF10">
    <property type="entry name" value="OS10G0501000 PROTEIN"/>
    <property type="match status" value="1"/>
</dbReference>
<sequence>MNHLRRARESLDSVTTRVLRRLSYSTQTRFPTSFSDAGDSLRLRIITHGGVKRTSIIPVLHQWIEEGKRVKPNELVSLIRLLRQRRRFKHALEISEWLSDDMKQSIAPGGIAIQLDLISKVHGLEQAEKYFNSIPESVRSLELHGALLNCYAKNKCLVKVEGMFQKIRESFSVKKPLSYNVMLNLYAQLGRHEKLDALMLEMEEQGINCDSFTFNIRLNAYASTSDIEGMEKLLLKMEADPCLKLDWNIYAVAANGYLKAGLTEMSLPLLKRAEQLISDNAAKYAYETLLTLYASSGRKDEVYRVWNLYKKMGRFYNSGYICVISSLVKLDDFDGAEMIFAGWESGHTVYSADIPIVLISAYCQRDFLEKAEGHVNRIIKGGKEPHAAVWSILASGYQRNNKMEKAVAAVKKAILANSPLGMPNHLTLVACVDYLEAQGEGKAANELLKMLKDHGHDRLVNKINNRNVGENAHDRKDGSALGQIEENVELHDEEKSGFIEFKYEADS</sequence>
<dbReference type="GO" id="GO:0005739">
    <property type="term" value="C:mitochondrion"/>
    <property type="evidence" value="ECO:0007669"/>
    <property type="project" value="TreeGrafter"/>
</dbReference>
<organism evidence="4 5">
    <name type="scientific">Rubroshorea leprosula</name>
    <dbReference type="NCBI Taxonomy" id="152421"/>
    <lineage>
        <taxon>Eukaryota</taxon>
        <taxon>Viridiplantae</taxon>
        <taxon>Streptophyta</taxon>
        <taxon>Embryophyta</taxon>
        <taxon>Tracheophyta</taxon>
        <taxon>Spermatophyta</taxon>
        <taxon>Magnoliopsida</taxon>
        <taxon>eudicotyledons</taxon>
        <taxon>Gunneridae</taxon>
        <taxon>Pentapetalae</taxon>
        <taxon>rosids</taxon>
        <taxon>malvids</taxon>
        <taxon>Malvales</taxon>
        <taxon>Dipterocarpaceae</taxon>
        <taxon>Rubroshorea</taxon>
    </lineage>
</organism>
<keyword evidence="2" id="KW-0677">Repeat</keyword>
<evidence type="ECO:0000256" key="3">
    <source>
        <dbReference type="PROSITE-ProRule" id="PRU00708"/>
    </source>
</evidence>
<gene>
    <name evidence="4" type="ORF">SLEP1_g9706</name>
</gene>
<protein>
    <recommendedName>
        <fullName evidence="6">Pentatricopeptide repeat-containing protein</fullName>
    </recommendedName>
</protein>
<dbReference type="InterPro" id="IPR002885">
    <property type="entry name" value="PPR_rpt"/>
</dbReference>
<evidence type="ECO:0008006" key="6">
    <source>
        <dbReference type="Google" id="ProtNLM"/>
    </source>
</evidence>
<name>A0AAV5IGR8_9ROSI</name>
<proteinExistence type="inferred from homology"/>
<dbReference type="PROSITE" id="PS51375">
    <property type="entry name" value="PPR"/>
    <property type="match status" value="1"/>
</dbReference>
<dbReference type="NCBIfam" id="TIGR00756">
    <property type="entry name" value="PPR"/>
    <property type="match status" value="1"/>
</dbReference>
<dbReference type="Pfam" id="PF13041">
    <property type="entry name" value="PPR_2"/>
    <property type="match status" value="1"/>
</dbReference>
<comment type="caution">
    <text evidence="4">The sequence shown here is derived from an EMBL/GenBank/DDBJ whole genome shotgun (WGS) entry which is preliminary data.</text>
</comment>
<dbReference type="InterPro" id="IPR011990">
    <property type="entry name" value="TPR-like_helical_dom_sf"/>
</dbReference>
<feature type="repeat" description="PPR" evidence="3">
    <location>
        <begin position="175"/>
        <end position="209"/>
    </location>
</feature>
<keyword evidence="5" id="KW-1185">Reference proteome</keyword>
<reference evidence="4 5" key="1">
    <citation type="journal article" date="2021" name="Commun. Biol.">
        <title>The genome of Shorea leprosula (Dipterocarpaceae) highlights the ecological relevance of drought in aseasonal tropical rainforests.</title>
        <authorList>
            <person name="Ng K.K.S."/>
            <person name="Kobayashi M.J."/>
            <person name="Fawcett J.A."/>
            <person name="Hatakeyama M."/>
            <person name="Paape T."/>
            <person name="Ng C.H."/>
            <person name="Ang C.C."/>
            <person name="Tnah L.H."/>
            <person name="Lee C.T."/>
            <person name="Nishiyama T."/>
            <person name="Sese J."/>
            <person name="O'Brien M.J."/>
            <person name="Copetti D."/>
            <person name="Mohd Noor M.I."/>
            <person name="Ong R.C."/>
            <person name="Putra M."/>
            <person name="Sireger I.Z."/>
            <person name="Indrioko S."/>
            <person name="Kosugi Y."/>
            <person name="Izuno A."/>
            <person name="Isagi Y."/>
            <person name="Lee S.L."/>
            <person name="Shimizu K.K."/>
        </authorList>
    </citation>
    <scope>NUCLEOTIDE SEQUENCE [LARGE SCALE GENOMIC DNA]</scope>
    <source>
        <strain evidence="4">214</strain>
    </source>
</reference>
<dbReference type="GO" id="GO:0003729">
    <property type="term" value="F:mRNA binding"/>
    <property type="evidence" value="ECO:0007669"/>
    <property type="project" value="UniProtKB-ARBA"/>
</dbReference>
<dbReference type="Proteomes" id="UP001054252">
    <property type="component" value="Unassembled WGS sequence"/>
</dbReference>